<feature type="transmembrane region" description="Helical" evidence="1">
    <location>
        <begin position="156"/>
        <end position="181"/>
    </location>
</feature>
<feature type="transmembrane region" description="Helical" evidence="1">
    <location>
        <begin position="80"/>
        <end position="102"/>
    </location>
</feature>
<comment type="caution">
    <text evidence="2">The sequence shown here is derived from an EMBL/GenBank/DDBJ whole genome shotgun (WGS) entry which is preliminary data.</text>
</comment>
<feature type="transmembrane region" description="Helical" evidence="1">
    <location>
        <begin position="344"/>
        <end position="368"/>
    </location>
</feature>
<dbReference type="Proteomes" id="UP000282515">
    <property type="component" value="Unassembled WGS sequence"/>
</dbReference>
<feature type="transmembrane region" description="Helical" evidence="1">
    <location>
        <begin position="20"/>
        <end position="38"/>
    </location>
</feature>
<keyword evidence="1" id="KW-0472">Membrane</keyword>
<evidence type="ECO:0000256" key="1">
    <source>
        <dbReference type="SAM" id="Phobius"/>
    </source>
</evidence>
<keyword evidence="1" id="KW-0812">Transmembrane</keyword>
<feature type="transmembrane region" description="Helical" evidence="1">
    <location>
        <begin position="430"/>
        <end position="453"/>
    </location>
</feature>
<dbReference type="RefSeq" id="WP_121794999.1">
    <property type="nucleotide sequence ID" value="NZ_RDBF01000011.1"/>
</dbReference>
<evidence type="ECO:0000313" key="2">
    <source>
        <dbReference type="EMBL" id="RLV54997.1"/>
    </source>
</evidence>
<dbReference type="EMBL" id="RDBF01000011">
    <property type="protein sequence ID" value="RLV54997.1"/>
    <property type="molecule type" value="Genomic_DNA"/>
</dbReference>
<reference evidence="2 3" key="1">
    <citation type="submission" date="2018-10" db="EMBL/GenBank/DDBJ databases">
        <title>Aeromicrobium sp. 9W16Y-2 whole genome shotgun sequence.</title>
        <authorList>
            <person name="Li F."/>
        </authorList>
    </citation>
    <scope>NUCLEOTIDE SEQUENCE [LARGE SCALE GENOMIC DNA]</scope>
    <source>
        <strain evidence="2 3">9W16Y-2</strain>
    </source>
</reference>
<evidence type="ECO:0008006" key="4">
    <source>
        <dbReference type="Google" id="ProtNLM"/>
    </source>
</evidence>
<gene>
    <name evidence="2" type="ORF">D9V41_12925</name>
</gene>
<proteinExistence type="predicted"/>
<feature type="transmembrane region" description="Helical" evidence="1">
    <location>
        <begin position="503"/>
        <end position="522"/>
    </location>
</feature>
<evidence type="ECO:0000313" key="3">
    <source>
        <dbReference type="Proteomes" id="UP000282515"/>
    </source>
</evidence>
<dbReference type="OrthoDB" id="2014935at2"/>
<feature type="transmembrane region" description="Helical" evidence="1">
    <location>
        <begin position="389"/>
        <end position="418"/>
    </location>
</feature>
<keyword evidence="1" id="KW-1133">Transmembrane helix</keyword>
<feature type="transmembrane region" description="Helical" evidence="1">
    <location>
        <begin position="238"/>
        <end position="258"/>
    </location>
</feature>
<dbReference type="AlphaFoldDB" id="A0A3L8PI49"/>
<protein>
    <recommendedName>
        <fullName evidence="4">ABC transporter permease</fullName>
    </recommendedName>
</protein>
<name>A0A3L8PI49_9ACTN</name>
<feature type="transmembrane region" description="Helical" evidence="1">
    <location>
        <begin position="460"/>
        <end position="478"/>
    </location>
</feature>
<organism evidence="2 3">
    <name type="scientific">Aeromicrobium phragmitis</name>
    <dbReference type="NCBI Taxonomy" id="2478914"/>
    <lineage>
        <taxon>Bacteria</taxon>
        <taxon>Bacillati</taxon>
        <taxon>Actinomycetota</taxon>
        <taxon>Actinomycetes</taxon>
        <taxon>Propionibacteriales</taxon>
        <taxon>Nocardioidaceae</taxon>
        <taxon>Aeromicrobium</taxon>
    </lineage>
</organism>
<sequence>MTAFAGTPALVRLGLRRDRVRLPVWIAAITASAAYYAAALDVAYPTIDELRAVVTFIQGPAGTLLTGPGYGLSDPSYPSVFAAVYGLYVLLAVAFMNVLLVVRHTRGDEESGRTELVRAGAVGALAPLAAVTVIAVAADVLLGLLVAVVLANGFPAGGAILFGASVTALGLAFAGVAAVIAQLTEHARAATGMASACVGAALVIRGAGDALAEHGSALSWFSPFAWAQQTRVFVDDRAWPLLLCLALAVLSIATAATLQARRDVGAGLLSSRPGRGEASAALSGPWTLALRLERSSLIAWTAGLTAAGVLYGALAESVQVSFADLPEDLLAILGGSSGRLLDGFLSVMAFFNATLASCYGIAAVHRLTSEEQSGRAELVLSTAVSRTTWMGAAIVAALVGALVQLFASGLGMALAVAAVLGDASRVLDIVAAHLLFLPAVAVVIAVAGLGFAVRPRWANAAWVLAGYAIFMGYFAPLFEPPRLALDLSPFEHVARMPLEEPRIAPLLGLLAVAAVVVGAGLVRFRRRDLTAST</sequence>
<feature type="transmembrane region" description="Helical" evidence="1">
    <location>
        <begin position="122"/>
        <end position="150"/>
    </location>
</feature>
<keyword evidence="3" id="KW-1185">Reference proteome</keyword>
<accession>A0A3L8PI49</accession>